<keyword evidence="2" id="KW-1185">Reference proteome</keyword>
<evidence type="ECO:0000313" key="1">
    <source>
        <dbReference type="EMBL" id="GAA3704258.1"/>
    </source>
</evidence>
<reference evidence="2" key="1">
    <citation type="journal article" date="2019" name="Int. J. Syst. Evol. Microbiol.">
        <title>The Global Catalogue of Microorganisms (GCM) 10K type strain sequencing project: providing services to taxonomists for standard genome sequencing and annotation.</title>
        <authorList>
            <consortium name="The Broad Institute Genomics Platform"/>
            <consortium name="The Broad Institute Genome Sequencing Center for Infectious Disease"/>
            <person name="Wu L."/>
            <person name="Ma J."/>
        </authorList>
    </citation>
    <scope>NUCLEOTIDE SEQUENCE [LARGE SCALE GENOMIC DNA]</scope>
    <source>
        <strain evidence="2">JCM 30742</strain>
    </source>
</reference>
<organism evidence="1 2">
    <name type="scientific">Arthrobacter ginkgonis</name>
    <dbReference type="NCBI Taxonomy" id="1630594"/>
    <lineage>
        <taxon>Bacteria</taxon>
        <taxon>Bacillati</taxon>
        <taxon>Actinomycetota</taxon>
        <taxon>Actinomycetes</taxon>
        <taxon>Micrococcales</taxon>
        <taxon>Micrococcaceae</taxon>
        <taxon>Arthrobacter</taxon>
    </lineage>
</organism>
<dbReference type="Proteomes" id="UP001500752">
    <property type="component" value="Unassembled WGS sequence"/>
</dbReference>
<accession>A0ABP7DEC0</accession>
<evidence type="ECO:0000313" key="2">
    <source>
        <dbReference type="Proteomes" id="UP001500752"/>
    </source>
</evidence>
<protein>
    <submittedName>
        <fullName evidence="1">Uncharacterized protein</fullName>
    </submittedName>
</protein>
<sequence>MWCRHLWGPAVRMVQGMNAHVFHFVRQPGSSIDPSRFIAAVSGLATPLGPKDHADVIVLKTGGTMRSYLRIVCVCGADQVVLVVATPIKWGCPSVSWRHVFHCLILQLAACRPRACRAAAGPR</sequence>
<comment type="caution">
    <text evidence="1">The sequence shown here is derived from an EMBL/GenBank/DDBJ whole genome shotgun (WGS) entry which is preliminary data.</text>
</comment>
<gene>
    <name evidence="1" type="ORF">GCM10023081_45700</name>
</gene>
<name>A0ABP7DEC0_9MICC</name>
<proteinExistence type="predicted"/>
<dbReference type="EMBL" id="BAABEO010000036">
    <property type="protein sequence ID" value="GAA3704258.1"/>
    <property type="molecule type" value="Genomic_DNA"/>
</dbReference>